<accession>A0A5J9UGX1</accession>
<dbReference type="OrthoDB" id="623334at2759"/>
<feature type="non-terminal residue" evidence="2">
    <location>
        <position position="1"/>
    </location>
</feature>
<dbReference type="EMBL" id="RWGY01000026">
    <property type="protein sequence ID" value="TVU22975.1"/>
    <property type="molecule type" value="Genomic_DNA"/>
</dbReference>
<organism evidence="2 3">
    <name type="scientific">Eragrostis curvula</name>
    <name type="common">weeping love grass</name>
    <dbReference type="NCBI Taxonomy" id="38414"/>
    <lineage>
        <taxon>Eukaryota</taxon>
        <taxon>Viridiplantae</taxon>
        <taxon>Streptophyta</taxon>
        <taxon>Embryophyta</taxon>
        <taxon>Tracheophyta</taxon>
        <taxon>Spermatophyta</taxon>
        <taxon>Magnoliopsida</taxon>
        <taxon>Liliopsida</taxon>
        <taxon>Poales</taxon>
        <taxon>Poaceae</taxon>
        <taxon>PACMAD clade</taxon>
        <taxon>Chloridoideae</taxon>
        <taxon>Eragrostideae</taxon>
        <taxon>Eragrostidinae</taxon>
        <taxon>Eragrostis</taxon>
    </lineage>
</organism>
<evidence type="ECO:0000313" key="2">
    <source>
        <dbReference type="EMBL" id="TVU22975.1"/>
    </source>
</evidence>
<dbReference type="Proteomes" id="UP000324897">
    <property type="component" value="Unassembled WGS sequence"/>
</dbReference>
<name>A0A5J9UGX1_9POAL</name>
<comment type="caution">
    <text evidence="2">The sequence shown here is derived from an EMBL/GenBank/DDBJ whole genome shotgun (WGS) entry which is preliminary data.</text>
</comment>
<feature type="domain" description="KIB1-4 beta-propeller" evidence="1">
    <location>
        <begin position="114"/>
        <end position="382"/>
    </location>
</feature>
<dbReference type="AlphaFoldDB" id="A0A5J9UGX1"/>
<keyword evidence="3" id="KW-1185">Reference proteome</keyword>
<dbReference type="PANTHER" id="PTHR33165:SF82">
    <property type="entry name" value="OS11G0231400 PROTEIN"/>
    <property type="match status" value="1"/>
</dbReference>
<evidence type="ECO:0000313" key="3">
    <source>
        <dbReference type="Proteomes" id="UP000324897"/>
    </source>
</evidence>
<evidence type="ECO:0000259" key="1">
    <source>
        <dbReference type="Pfam" id="PF03478"/>
    </source>
</evidence>
<gene>
    <name evidence="2" type="ORF">EJB05_32699</name>
</gene>
<dbReference type="Gramene" id="TVU22975">
    <property type="protein sequence ID" value="TVU22975"/>
    <property type="gene ID" value="EJB05_32699"/>
</dbReference>
<protein>
    <recommendedName>
        <fullName evidence="1">KIB1-4 beta-propeller domain-containing protein</fullName>
    </recommendedName>
</protein>
<proteinExistence type="predicted"/>
<dbReference type="Pfam" id="PF03478">
    <property type="entry name" value="Beta-prop_KIB1-4"/>
    <property type="match status" value="1"/>
</dbReference>
<reference evidence="2 3" key="1">
    <citation type="journal article" date="2019" name="Sci. Rep.">
        <title>A high-quality genome of Eragrostis curvula grass provides insights into Poaceae evolution and supports new strategies to enhance forage quality.</title>
        <authorList>
            <person name="Carballo J."/>
            <person name="Santos B.A.C.M."/>
            <person name="Zappacosta D."/>
            <person name="Garbus I."/>
            <person name="Selva J.P."/>
            <person name="Gallo C.A."/>
            <person name="Diaz A."/>
            <person name="Albertini E."/>
            <person name="Caccamo M."/>
            <person name="Echenique V."/>
        </authorList>
    </citation>
    <scope>NUCLEOTIDE SEQUENCE [LARGE SCALE GENOMIC DNA]</scope>
    <source>
        <strain evidence="3">cv. Victoria</strain>
        <tissue evidence="2">Leaf</tissue>
    </source>
</reference>
<sequence length="519" mass="59534">MAINLLLLQSCSDPDTNTLLDQSRTQLVDFQPPPRPLLTEHEDLVRLIAERVLAGEFKDYVRLRAVCTRWRRITDCPRGRSVVDPRFHPRHWMMLPEGHRLYPGHTRLRGLVRFFNLRTGALATLRLPLFKRHFAMDSVDGLLLLQRDHDMAVRLLHPFTGDVVDLPSLATLRPQLTPLFHPVQERAFMQEIEFLQIMRQVCAAVSFSPDNGVVTAMLAFKSDRVPRVAFATSEDQQWTLSSWETQRPMAQILSHQGKIYFLKACRIWMLDPPQRLRVRSHEEDKTSSLLVLLPPKLIATCPYAEVGPPIYMAECESEILLVARTKDSRFEVRVHRLADLILGRSVPLNSIGGNSLFLWQRGVCVSSKAHPTIAADSVVMMHPSFDYLGQYHLASGTWSMATDGNFLKGPVPSPYTLIHHIYTCCDRFYWNKGEMYCRARYPTWGAKSKWRRLKDSVFHYIVSGRMRRDKYHDDGLDVVRFEPEPGLLIHLVDIKQHVHEIPVIIVGVPAVENLITASN</sequence>
<dbReference type="InterPro" id="IPR005174">
    <property type="entry name" value="KIB1-4_b-propeller"/>
</dbReference>
<dbReference type="PANTHER" id="PTHR33165">
    <property type="entry name" value="F-BOX DOMAIN CONTAINING PROTEIN-LIKE-RELATED"/>
    <property type="match status" value="1"/>
</dbReference>